<dbReference type="SUPFAM" id="SSF55961">
    <property type="entry name" value="Bet v1-like"/>
    <property type="match status" value="1"/>
</dbReference>
<proteinExistence type="predicted"/>
<dbReference type="GO" id="GO:0016491">
    <property type="term" value="F:oxidoreductase activity"/>
    <property type="evidence" value="ECO:0007669"/>
    <property type="project" value="UniProtKB-KW"/>
</dbReference>
<dbReference type="Pfam" id="PF19112">
    <property type="entry name" value="VanA_C"/>
    <property type="match status" value="1"/>
</dbReference>
<feature type="domain" description="Vanillate O-demethylase oxygenase-like C-terminal catalytic" evidence="2">
    <location>
        <begin position="3"/>
        <end position="148"/>
    </location>
</feature>
<evidence type="ECO:0000313" key="3">
    <source>
        <dbReference type="EMBL" id="EQB13814.1"/>
    </source>
</evidence>
<dbReference type="AlphaFoldDB" id="T0IVW6"/>
<name>T0IVW6_9SPHN</name>
<evidence type="ECO:0000256" key="1">
    <source>
        <dbReference type="ARBA" id="ARBA00023002"/>
    </source>
</evidence>
<protein>
    <recommendedName>
        <fullName evidence="2">Vanillate O-demethylase oxygenase-like C-terminal catalytic domain-containing protein</fullName>
    </recommendedName>
</protein>
<dbReference type="Proteomes" id="UP000015525">
    <property type="component" value="Unassembled WGS sequence"/>
</dbReference>
<dbReference type="PATRIC" id="fig|1329909.3.peg.437"/>
<dbReference type="Gene3D" id="3.90.380.10">
    <property type="entry name" value="Naphthalene 1,2-dioxygenase Alpha Subunit, Chain A, domain 1"/>
    <property type="match status" value="1"/>
</dbReference>
<sequence>MRVERWIVDALPPSYLHQRVDSWVAYDYVLPGVFLMKVLFFEVGTAAEAEYQEPKAGAQCLHVTASTQAVTPLSADRSRYFFASSIARSEPEEWVEGFHQLTQMAFAEDKAMLEAQQKMISQLEDPKLAATKNDEAAVRFRRLIEQSASAVQPAPPRHGNQDIFIG</sequence>
<organism evidence="3 4">
    <name type="scientific">Sphingobium quisquiliarum P25</name>
    <dbReference type="NCBI Taxonomy" id="1329909"/>
    <lineage>
        <taxon>Bacteria</taxon>
        <taxon>Pseudomonadati</taxon>
        <taxon>Pseudomonadota</taxon>
        <taxon>Alphaproteobacteria</taxon>
        <taxon>Sphingomonadales</taxon>
        <taxon>Sphingomonadaceae</taxon>
        <taxon>Sphingobium</taxon>
    </lineage>
</organism>
<keyword evidence="1" id="KW-0560">Oxidoreductase</keyword>
<dbReference type="EMBL" id="ATHO01000014">
    <property type="protein sequence ID" value="EQB13814.1"/>
    <property type="molecule type" value="Genomic_DNA"/>
</dbReference>
<accession>T0IVW6</accession>
<reference evidence="3 4" key="1">
    <citation type="journal article" date="2013" name="Genome Announc.">
        <title>Draft Genome Sequence of Sphingobium quisquiliarum Strain P25T, a Novel Hexachlorocyclohexane (HCH)-Degrading Bacterium Isolated from an HCH Dumpsite.</title>
        <authorList>
            <person name="Kumar Singh A."/>
            <person name="Sangwan N."/>
            <person name="Sharma A."/>
            <person name="Gupta V."/>
            <person name="Khurana J.P."/>
            <person name="Lal R."/>
        </authorList>
    </citation>
    <scope>NUCLEOTIDE SEQUENCE [LARGE SCALE GENOMIC DNA]</scope>
    <source>
        <strain evidence="3 4">P25</strain>
    </source>
</reference>
<comment type="caution">
    <text evidence="3">The sequence shown here is derived from an EMBL/GenBank/DDBJ whole genome shotgun (WGS) entry which is preliminary data.</text>
</comment>
<gene>
    <name evidence="3" type="ORF">L288_02325</name>
</gene>
<evidence type="ECO:0000313" key="4">
    <source>
        <dbReference type="Proteomes" id="UP000015525"/>
    </source>
</evidence>
<keyword evidence="4" id="KW-1185">Reference proteome</keyword>
<dbReference type="InterPro" id="IPR044043">
    <property type="entry name" value="VanA_C_cat"/>
</dbReference>
<evidence type="ECO:0000259" key="2">
    <source>
        <dbReference type="Pfam" id="PF19112"/>
    </source>
</evidence>